<dbReference type="InterPro" id="IPR038718">
    <property type="entry name" value="SNF2-like_sf"/>
</dbReference>
<dbReference type="InterPro" id="IPR014013">
    <property type="entry name" value="Helic_SF1/SF2_ATP-bd_DinG/Rad3"/>
</dbReference>
<dbReference type="KEGG" id="saci:Sinac_0117"/>
<feature type="domain" description="SWIM-type" evidence="6">
    <location>
        <begin position="48"/>
        <end position="86"/>
    </location>
</feature>
<organism evidence="10 11">
    <name type="scientific">Singulisphaera acidiphila (strain ATCC BAA-1392 / DSM 18658 / VKM B-2454 / MOB10)</name>
    <dbReference type="NCBI Taxonomy" id="886293"/>
    <lineage>
        <taxon>Bacteria</taxon>
        <taxon>Pseudomonadati</taxon>
        <taxon>Planctomycetota</taxon>
        <taxon>Planctomycetia</taxon>
        <taxon>Isosphaerales</taxon>
        <taxon>Isosphaeraceae</taxon>
        <taxon>Singulisphaera</taxon>
    </lineage>
</organism>
<dbReference type="PROSITE" id="PS51192">
    <property type="entry name" value="HELICASE_ATP_BIND_1"/>
    <property type="match status" value="1"/>
</dbReference>
<dbReference type="SMART" id="SM00490">
    <property type="entry name" value="HELICc"/>
    <property type="match status" value="1"/>
</dbReference>
<sequence length="1211" mass="132810">MGIAQKVSRVFSDAVRSRGQSYFAKGRVALTSSTPGEVIARVRGTAKYRVRLRIRGIKLHIACSCPYFGPFGEPCKHIWATILMTDARGLLPAAPVRPLKLVSDMPRRPTSPEGGGPPPGHRAVPGPGYGPGPGSSYGPNPGSGYGPNSGANRSPGPGVGPSPNRGPGPGASSRSPGAGRGPGSGPPGRGPGAGPPGRGPGPGYGPGAGRGTGPGRAPGLNHGPGPGGPGPGPEGQQRPGGRYRKERPVRGGVPQPWSAGKEAGSTARAKPVNRNSKRLLVYVLDVSSTLNQNQVVIDLARRQRRPAGDWGPLKPWWHAPGSPHAKYEPEDRDLLALLEETQAAAVANGATMGDPMMGTRRYVLRSNQALIVEKLAKSGRLRLRRTEGEDDPPTMRWDDGPAWRFSLDIRPELGGKRWSWRGSLRRGDGRTDRMDLAEPLVLVPGLVIQGVGRASRFDDVGVMPWIVRLRHEKEIVFAEPQQDIMIGRILAEARVSPAELVETIQFEEIDTPPRPCLTLRTPRQNWGPGSDRLLAELEFDYNGALIPAGRTTPLAVSTELGLIIRRNPQVEAQADILLFELGFRESKDPRVEPGTMELPPKRMGQVTRDLVQVGWRVEAEGKLIRPAGEFKLAVTTGIDWFELGGQVDYGDQSLSLPELLAAVRRGDSMVTLGDGSMGMLPEEWLKKYGMLVDLGTSEDGHLRFGNAQAGLLDALLAAQPEIRVDSAFEKVRKSLHKFEGVQPVDAPAGFHGELRPYQREGLGWLDYLQKFDFGGILADDMGLGKTIQVLALLQKRRARRLAKGPSLAVVPRSLVFNWIQEATKFTPRLKVLDYTGPARHALRESFSSHDLVITTYGTLRTDIAELSQLDFDYVILDEAQAIKNADSQAAKAARLLRGRHRLAMSGTPIENHLGELWSIVEFLNPGMLGASSVFKKHTGSGGNLDDSDRSLLAKSLRPFILRRTKAEVVKDLPEKTEQTLHCDMEPAQRKLYEELKAHYRLALLRKETSELNRSKIEVLEALLRLRQASCHPGLIDPTRTAEPSAKLDMLLPQLSEVVEEGHKTLVFSQFTSFLAIVKDRLDKEGLRYEYLDGRTRNRADRVERFQNDPDCPIFLISLKAGGLGLNLTAAEYVYLLDPWWNPAVEAQAIDRSHRIGQTQRVFAYRLVCRDTVEEKILELQQKKRDLADAILNADKSLIQTLSREDLEFLLT</sequence>
<dbReference type="STRING" id="886293.Sinac_0117"/>
<dbReference type="EMBL" id="CP003364">
    <property type="protein sequence ID" value="AGA24575.1"/>
    <property type="molecule type" value="Genomic_DNA"/>
</dbReference>
<dbReference type="PROSITE" id="PS50966">
    <property type="entry name" value="ZF_SWIM"/>
    <property type="match status" value="1"/>
</dbReference>
<evidence type="ECO:0000256" key="5">
    <source>
        <dbReference type="SAM" id="MobiDB-lite"/>
    </source>
</evidence>
<dbReference type="GO" id="GO:0004386">
    <property type="term" value="F:helicase activity"/>
    <property type="evidence" value="ECO:0007669"/>
    <property type="project" value="UniProtKB-KW"/>
</dbReference>
<feature type="domain" description="Helicase ATP-binding" evidence="7">
    <location>
        <begin position="766"/>
        <end position="926"/>
    </location>
</feature>
<proteinExistence type="predicted"/>
<keyword evidence="1" id="KW-0547">Nucleotide-binding</keyword>
<dbReference type="InterPro" id="IPR007527">
    <property type="entry name" value="Znf_SWIM"/>
</dbReference>
<dbReference type="eggNOG" id="COG4715">
    <property type="taxonomic scope" value="Bacteria"/>
</dbReference>
<name>L0D6T0_SINAD</name>
<accession>L0D6T0</accession>
<feature type="compositionally biased region" description="Gly residues" evidence="5">
    <location>
        <begin position="127"/>
        <end position="147"/>
    </location>
</feature>
<dbReference type="PROSITE" id="PS51193">
    <property type="entry name" value="HELICASE_ATP_BIND_2"/>
    <property type="match status" value="1"/>
</dbReference>
<dbReference type="SUPFAM" id="SSF52540">
    <property type="entry name" value="P-loop containing nucleoside triphosphate hydrolases"/>
    <property type="match status" value="2"/>
</dbReference>
<dbReference type="CDD" id="cd18793">
    <property type="entry name" value="SF2_C_SNF"/>
    <property type="match status" value="1"/>
</dbReference>
<dbReference type="eggNOG" id="COG0553">
    <property type="taxonomic scope" value="Bacteria"/>
</dbReference>
<keyword evidence="4" id="KW-0479">Metal-binding</keyword>
<dbReference type="InterPro" id="IPR014001">
    <property type="entry name" value="Helicase_ATP-bd"/>
</dbReference>
<keyword evidence="3" id="KW-0067">ATP-binding</keyword>
<keyword evidence="4" id="KW-0863">Zinc-finger</keyword>
<dbReference type="HOGENOM" id="CLU_000315_21_0_0"/>
<dbReference type="InterPro" id="IPR000330">
    <property type="entry name" value="SNF2_N"/>
</dbReference>
<evidence type="ECO:0000256" key="2">
    <source>
        <dbReference type="ARBA" id="ARBA00022801"/>
    </source>
</evidence>
<evidence type="ECO:0000256" key="3">
    <source>
        <dbReference type="ARBA" id="ARBA00022840"/>
    </source>
</evidence>
<dbReference type="Proteomes" id="UP000010798">
    <property type="component" value="Chromosome"/>
</dbReference>
<evidence type="ECO:0000259" key="7">
    <source>
        <dbReference type="PROSITE" id="PS51192"/>
    </source>
</evidence>
<dbReference type="SMART" id="SM00487">
    <property type="entry name" value="DEXDc"/>
    <property type="match status" value="1"/>
</dbReference>
<dbReference type="InterPro" id="IPR049730">
    <property type="entry name" value="SNF2/RAD54-like_C"/>
</dbReference>
<feature type="compositionally biased region" description="Low complexity" evidence="5">
    <location>
        <begin position="167"/>
        <end position="177"/>
    </location>
</feature>
<feature type="compositionally biased region" description="Gly residues" evidence="5">
    <location>
        <begin position="200"/>
        <end position="216"/>
    </location>
</feature>
<dbReference type="InterPro" id="IPR001650">
    <property type="entry name" value="Helicase_C-like"/>
</dbReference>
<dbReference type="GO" id="GO:0016787">
    <property type="term" value="F:hydrolase activity"/>
    <property type="evidence" value="ECO:0007669"/>
    <property type="project" value="UniProtKB-KW"/>
</dbReference>
<dbReference type="AlphaFoldDB" id="L0D6T0"/>
<dbReference type="PANTHER" id="PTHR10799">
    <property type="entry name" value="SNF2/RAD54 HELICASE FAMILY"/>
    <property type="match status" value="1"/>
</dbReference>
<feature type="domain" description="Helicase ATP-binding" evidence="8">
    <location>
        <begin position="865"/>
        <end position="1211"/>
    </location>
</feature>
<dbReference type="GO" id="GO:0005524">
    <property type="term" value="F:ATP binding"/>
    <property type="evidence" value="ECO:0007669"/>
    <property type="project" value="UniProtKB-KW"/>
</dbReference>
<feature type="domain" description="Helicase C-terminal" evidence="9">
    <location>
        <begin position="1050"/>
        <end position="1198"/>
    </location>
</feature>
<evidence type="ECO:0000256" key="1">
    <source>
        <dbReference type="ARBA" id="ARBA00022741"/>
    </source>
</evidence>
<keyword evidence="11" id="KW-1185">Reference proteome</keyword>
<keyword evidence="10" id="KW-0347">Helicase</keyword>
<evidence type="ECO:0000259" key="8">
    <source>
        <dbReference type="PROSITE" id="PS51193"/>
    </source>
</evidence>
<keyword evidence="2" id="KW-0378">Hydrolase</keyword>
<reference evidence="10 11" key="1">
    <citation type="submission" date="2012-02" db="EMBL/GenBank/DDBJ databases">
        <title>Complete sequence of chromosome of Singulisphaera acidiphila DSM 18658.</title>
        <authorList>
            <consortium name="US DOE Joint Genome Institute (JGI-PGF)"/>
            <person name="Lucas S."/>
            <person name="Copeland A."/>
            <person name="Lapidus A."/>
            <person name="Glavina del Rio T."/>
            <person name="Dalin E."/>
            <person name="Tice H."/>
            <person name="Bruce D."/>
            <person name="Goodwin L."/>
            <person name="Pitluck S."/>
            <person name="Peters L."/>
            <person name="Ovchinnikova G."/>
            <person name="Chertkov O."/>
            <person name="Kyrpides N."/>
            <person name="Mavromatis K."/>
            <person name="Ivanova N."/>
            <person name="Brettin T."/>
            <person name="Detter J.C."/>
            <person name="Han C."/>
            <person name="Larimer F."/>
            <person name="Land M."/>
            <person name="Hauser L."/>
            <person name="Markowitz V."/>
            <person name="Cheng J.-F."/>
            <person name="Hugenholtz P."/>
            <person name="Woyke T."/>
            <person name="Wu D."/>
            <person name="Tindall B."/>
            <person name="Pomrenke H."/>
            <person name="Brambilla E."/>
            <person name="Klenk H.-P."/>
            <person name="Eisen J.A."/>
        </authorList>
    </citation>
    <scope>NUCLEOTIDE SEQUENCE [LARGE SCALE GENOMIC DNA]</scope>
    <source>
        <strain evidence="11">ATCC BAA-1392 / DSM 18658 / VKM B-2454 / MOB10</strain>
    </source>
</reference>
<feature type="compositionally biased region" description="Pro residues" evidence="5">
    <location>
        <begin position="184"/>
        <end position="199"/>
    </location>
</feature>
<dbReference type="GO" id="GO:0008270">
    <property type="term" value="F:zinc ion binding"/>
    <property type="evidence" value="ECO:0007669"/>
    <property type="project" value="UniProtKB-KW"/>
</dbReference>
<evidence type="ECO:0000256" key="4">
    <source>
        <dbReference type="PROSITE-ProRule" id="PRU00325"/>
    </source>
</evidence>
<dbReference type="Pfam" id="PF00176">
    <property type="entry name" value="SNF2-rel_dom"/>
    <property type="match status" value="1"/>
</dbReference>
<gene>
    <name evidence="10" type="ordered locus">Sinac_0117</name>
</gene>
<evidence type="ECO:0000259" key="9">
    <source>
        <dbReference type="PROSITE" id="PS51194"/>
    </source>
</evidence>
<keyword evidence="4" id="KW-0862">Zinc</keyword>
<dbReference type="Gene3D" id="3.40.50.10810">
    <property type="entry name" value="Tandem AAA-ATPase domain"/>
    <property type="match status" value="1"/>
</dbReference>
<evidence type="ECO:0000259" key="6">
    <source>
        <dbReference type="PROSITE" id="PS50966"/>
    </source>
</evidence>
<dbReference type="Pfam" id="PF00271">
    <property type="entry name" value="Helicase_C"/>
    <property type="match status" value="1"/>
</dbReference>
<feature type="compositionally biased region" description="Low complexity" evidence="5">
    <location>
        <begin position="148"/>
        <end position="157"/>
    </location>
</feature>
<evidence type="ECO:0000313" key="10">
    <source>
        <dbReference type="EMBL" id="AGA24575.1"/>
    </source>
</evidence>
<dbReference type="InterPro" id="IPR027417">
    <property type="entry name" value="P-loop_NTPase"/>
</dbReference>
<dbReference type="PROSITE" id="PS51194">
    <property type="entry name" value="HELICASE_CTER"/>
    <property type="match status" value="1"/>
</dbReference>
<dbReference type="Pfam" id="PF04434">
    <property type="entry name" value="SWIM"/>
    <property type="match status" value="1"/>
</dbReference>
<feature type="region of interest" description="Disordered" evidence="5">
    <location>
        <begin position="101"/>
        <end position="271"/>
    </location>
</feature>
<evidence type="ECO:0000313" key="11">
    <source>
        <dbReference type="Proteomes" id="UP000010798"/>
    </source>
</evidence>
<protein>
    <submittedName>
        <fullName evidence="10">DNA/RNA helicase, superfamily II, SNF2 family</fullName>
    </submittedName>
</protein>
<dbReference type="Gene3D" id="3.40.50.300">
    <property type="entry name" value="P-loop containing nucleotide triphosphate hydrolases"/>
    <property type="match status" value="1"/>
</dbReference>